<dbReference type="AlphaFoldDB" id="A0AAN6NJ18"/>
<evidence type="ECO:0000256" key="1">
    <source>
        <dbReference type="SAM" id="Phobius"/>
    </source>
</evidence>
<dbReference type="PROSITE" id="PS51704">
    <property type="entry name" value="GP_PDE"/>
    <property type="match status" value="1"/>
</dbReference>
<dbReference type="PANTHER" id="PTHR43805:SF1">
    <property type="entry name" value="GP-PDE DOMAIN-CONTAINING PROTEIN"/>
    <property type="match status" value="1"/>
</dbReference>
<dbReference type="SUPFAM" id="SSF51695">
    <property type="entry name" value="PLC-like phosphodiesterases"/>
    <property type="match status" value="1"/>
</dbReference>
<comment type="caution">
    <text evidence="3">The sequence shown here is derived from an EMBL/GenBank/DDBJ whole genome shotgun (WGS) entry which is preliminary data.</text>
</comment>
<dbReference type="Pfam" id="PF03009">
    <property type="entry name" value="GDPD"/>
    <property type="match status" value="1"/>
</dbReference>
<dbReference type="GO" id="GO:0008081">
    <property type="term" value="F:phosphoric diester hydrolase activity"/>
    <property type="evidence" value="ECO:0007669"/>
    <property type="project" value="InterPro"/>
</dbReference>
<evidence type="ECO:0000313" key="3">
    <source>
        <dbReference type="EMBL" id="KAK3946016.1"/>
    </source>
</evidence>
<organism evidence="3 4">
    <name type="scientific">Diplogelasinospora grovesii</name>
    <dbReference type="NCBI Taxonomy" id="303347"/>
    <lineage>
        <taxon>Eukaryota</taxon>
        <taxon>Fungi</taxon>
        <taxon>Dikarya</taxon>
        <taxon>Ascomycota</taxon>
        <taxon>Pezizomycotina</taxon>
        <taxon>Sordariomycetes</taxon>
        <taxon>Sordariomycetidae</taxon>
        <taxon>Sordariales</taxon>
        <taxon>Diplogelasinosporaceae</taxon>
        <taxon>Diplogelasinospora</taxon>
    </lineage>
</organism>
<sequence length="249" mass="28625">MIADCEWDYLSTLRTVREPPEALPRLRDLLEYLAQPGLEHVWVLLDIKTDDDGEELLSQTAKTIASVPSPGRAWKERIVLGPWNANYIQFCRERLPGFPIAYVGFSLFYASKFLKEPNVNFNMLQQTLVGPVGSMFITAVKKAERNLYVWTVNDEHWMEWSIKKQVDGVITDDPKLFLEVCERWKKRAGTSTLPAGLMGREESSAARRVKLYAHAFMMQMLVLVLTGIFWRRFITRGGRNRGKGVKIKT</sequence>
<reference evidence="4" key="1">
    <citation type="journal article" date="2023" name="Mol. Phylogenet. Evol.">
        <title>Genome-scale phylogeny and comparative genomics of the fungal order Sordariales.</title>
        <authorList>
            <person name="Hensen N."/>
            <person name="Bonometti L."/>
            <person name="Westerberg I."/>
            <person name="Brannstrom I.O."/>
            <person name="Guillou S."/>
            <person name="Cros-Aarteil S."/>
            <person name="Calhoun S."/>
            <person name="Haridas S."/>
            <person name="Kuo A."/>
            <person name="Mondo S."/>
            <person name="Pangilinan J."/>
            <person name="Riley R."/>
            <person name="LaButti K."/>
            <person name="Andreopoulos B."/>
            <person name="Lipzen A."/>
            <person name="Chen C."/>
            <person name="Yan M."/>
            <person name="Daum C."/>
            <person name="Ng V."/>
            <person name="Clum A."/>
            <person name="Steindorff A."/>
            <person name="Ohm R.A."/>
            <person name="Martin F."/>
            <person name="Silar P."/>
            <person name="Natvig D.O."/>
            <person name="Lalanne C."/>
            <person name="Gautier V."/>
            <person name="Ament-Velasquez S.L."/>
            <person name="Kruys A."/>
            <person name="Hutchinson M.I."/>
            <person name="Powell A.J."/>
            <person name="Barry K."/>
            <person name="Miller A.N."/>
            <person name="Grigoriev I.V."/>
            <person name="Debuchy R."/>
            <person name="Gladieux P."/>
            <person name="Hiltunen Thoren M."/>
            <person name="Johannesson H."/>
        </authorList>
    </citation>
    <scope>NUCLEOTIDE SEQUENCE [LARGE SCALE GENOMIC DNA]</scope>
    <source>
        <strain evidence="4">CBS 340.73</strain>
    </source>
</reference>
<dbReference type="InterPro" id="IPR017946">
    <property type="entry name" value="PLC-like_Pdiesterase_TIM-brl"/>
</dbReference>
<dbReference type="EMBL" id="MU853753">
    <property type="protein sequence ID" value="KAK3946016.1"/>
    <property type="molecule type" value="Genomic_DNA"/>
</dbReference>
<gene>
    <name evidence="3" type="ORF">QBC46DRAFT_370586</name>
</gene>
<keyword evidence="1" id="KW-0812">Transmembrane</keyword>
<evidence type="ECO:0000313" key="4">
    <source>
        <dbReference type="Proteomes" id="UP001303473"/>
    </source>
</evidence>
<dbReference type="Gene3D" id="3.20.20.190">
    <property type="entry name" value="Phosphatidylinositol (PI) phosphodiesterase"/>
    <property type="match status" value="1"/>
</dbReference>
<name>A0AAN6NJ18_9PEZI</name>
<evidence type="ECO:0000259" key="2">
    <source>
        <dbReference type="PROSITE" id="PS51704"/>
    </source>
</evidence>
<keyword evidence="1" id="KW-0472">Membrane</keyword>
<keyword evidence="4" id="KW-1185">Reference proteome</keyword>
<proteinExistence type="predicted"/>
<feature type="transmembrane region" description="Helical" evidence="1">
    <location>
        <begin position="211"/>
        <end position="230"/>
    </location>
</feature>
<dbReference type="Proteomes" id="UP001303473">
    <property type="component" value="Unassembled WGS sequence"/>
</dbReference>
<dbReference type="InterPro" id="IPR030395">
    <property type="entry name" value="GP_PDE_dom"/>
</dbReference>
<dbReference type="GO" id="GO:0006629">
    <property type="term" value="P:lipid metabolic process"/>
    <property type="evidence" value="ECO:0007669"/>
    <property type="project" value="InterPro"/>
</dbReference>
<dbReference type="PANTHER" id="PTHR43805">
    <property type="entry name" value="GLYCEROPHOSPHORYL DIESTER PHOSPHODIESTERASE"/>
    <property type="match status" value="1"/>
</dbReference>
<keyword evidence="1" id="KW-1133">Transmembrane helix</keyword>
<protein>
    <submittedName>
        <fullName evidence="3">PLC-like phosphodiesterase</fullName>
    </submittedName>
</protein>
<feature type="domain" description="GP-PDE" evidence="2">
    <location>
        <begin position="1"/>
        <end position="181"/>
    </location>
</feature>
<accession>A0AAN6NJ18</accession>